<dbReference type="AlphaFoldDB" id="A0A6A4GDA2"/>
<evidence type="ECO:0000313" key="2">
    <source>
        <dbReference type="Proteomes" id="UP000799118"/>
    </source>
</evidence>
<sequence>MSYTYQYFSELRDLRYKAVIPQSYKQLLESLVPRPTNATLPSVPLSSLAAHYNDPAYGNLELCAVDSSLSSHNMSSSCKNLLHDLPLHLPGVTNHSVPTLFARFDSFWIAHLRLEHFNGNLFNVTGYQSATIKDPKQPYWARKATGESPITAEFVYDSEGVVGFGITGGFWGPVGMEVEDPKGKTVKERAEVWYSRK</sequence>
<proteinExistence type="predicted"/>
<keyword evidence="2" id="KW-1185">Reference proteome</keyword>
<name>A0A6A4GDA2_9AGAR</name>
<evidence type="ECO:0000313" key="1">
    <source>
        <dbReference type="EMBL" id="KAE9383437.1"/>
    </source>
</evidence>
<organism evidence="1 2">
    <name type="scientific">Gymnopus androsaceus JB14</name>
    <dbReference type="NCBI Taxonomy" id="1447944"/>
    <lineage>
        <taxon>Eukaryota</taxon>
        <taxon>Fungi</taxon>
        <taxon>Dikarya</taxon>
        <taxon>Basidiomycota</taxon>
        <taxon>Agaricomycotina</taxon>
        <taxon>Agaricomycetes</taxon>
        <taxon>Agaricomycetidae</taxon>
        <taxon>Agaricales</taxon>
        <taxon>Marasmiineae</taxon>
        <taxon>Omphalotaceae</taxon>
        <taxon>Gymnopus</taxon>
    </lineage>
</organism>
<dbReference type="OrthoDB" id="3031868at2759"/>
<accession>A0A6A4GDA2</accession>
<gene>
    <name evidence="1" type="ORF">BT96DRAFT_892869</name>
</gene>
<reference evidence="1" key="1">
    <citation type="journal article" date="2019" name="Environ. Microbiol.">
        <title>Fungal ecological strategies reflected in gene transcription - a case study of two litter decomposers.</title>
        <authorList>
            <person name="Barbi F."/>
            <person name="Kohler A."/>
            <person name="Barry K."/>
            <person name="Baskaran P."/>
            <person name="Daum C."/>
            <person name="Fauchery L."/>
            <person name="Ihrmark K."/>
            <person name="Kuo A."/>
            <person name="LaButti K."/>
            <person name="Lipzen A."/>
            <person name="Morin E."/>
            <person name="Grigoriev I.V."/>
            <person name="Henrissat B."/>
            <person name="Lindahl B."/>
            <person name="Martin F."/>
        </authorList>
    </citation>
    <scope>NUCLEOTIDE SEQUENCE</scope>
    <source>
        <strain evidence="1">JB14</strain>
    </source>
</reference>
<dbReference type="Proteomes" id="UP000799118">
    <property type="component" value="Unassembled WGS sequence"/>
</dbReference>
<protein>
    <submittedName>
        <fullName evidence="1">Uncharacterized protein</fullName>
    </submittedName>
</protein>
<dbReference type="EMBL" id="ML770470">
    <property type="protein sequence ID" value="KAE9383437.1"/>
    <property type="molecule type" value="Genomic_DNA"/>
</dbReference>